<dbReference type="EMBL" id="JAUKPO010000078">
    <property type="protein sequence ID" value="MDO1451669.1"/>
    <property type="molecule type" value="Genomic_DNA"/>
</dbReference>
<reference evidence="1" key="1">
    <citation type="submission" date="2023-07" db="EMBL/GenBank/DDBJ databases">
        <title>The genome sequence of Rhodocytophaga aerolata KACC 12507.</title>
        <authorList>
            <person name="Zhang X."/>
        </authorList>
    </citation>
    <scope>NUCLEOTIDE SEQUENCE</scope>
    <source>
        <strain evidence="1">KACC 12507</strain>
    </source>
</reference>
<gene>
    <name evidence="1" type="ORF">Q0590_35680</name>
</gene>
<proteinExistence type="predicted"/>
<protein>
    <submittedName>
        <fullName evidence="1">DUF4261 domain-containing protein</fullName>
    </submittedName>
</protein>
<dbReference type="Proteomes" id="UP001168528">
    <property type="component" value="Unassembled WGS sequence"/>
</dbReference>
<evidence type="ECO:0000313" key="2">
    <source>
        <dbReference type="Proteomes" id="UP001168528"/>
    </source>
</evidence>
<evidence type="ECO:0000313" key="1">
    <source>
        <dbReference type="EMBL" id="MDO1451669.1"/>
    </source>
</evidence>
<keyword evidence="2" id="KW-1185">Reference proteome</keyword>
<comment type="caution">
    <text evidence="1">The sequence shown here is derived from an EMBL/GenBank/DDBJ whole genome shotgun (WGS) entry which is preliminary data.</text>
</comment>
<dbReference type="RefSeq" id="WP_302042466.1">
    <property type="nucleotide sequence ID" value="NZ_JAUKPO010000078.1"/>
</dbReference>
<accession>A0ABT8RI75</accession>
<name>A0ABT8RI75_9BACT</name>
<organism evidence="1 2">
    <name type="scientific">Rhodocytophaga aerolata</name>
    <dbReference type="NCBI Taxonomy" id="455078"/>
    <lineage>
        <taxon>Bacteria</taxon>
        <taxon>Pseudomonadati</taxon>
        <taxon>Bacteroidota</taxon>
        <taxon>Cytophagia</taxon>
        <taxon>Cytophagales</taxon>
        <taxon>Rhodocytophagaceae</taxon>
        <taxon>Rhodocytophaga</taxon>
    </lineage>
</organism>
<sequence length="241" mass="27168">MKITLTSLTIVLISIGLFSFFQTEKKIEVKDNKLILGMVLLDEPNSVDITKVTAELRNKWHLTVDEQESDTETAVLTIEGYTIAIGTIPKPIPGEEVKRAASYSYFWKKGVEEASQHKAHIILSILNAGKNPIQENLLYSKVAAAVLANSNSSGIYLGGRTLLLKKDFYLDNAETMTEEDLPLYNWVYFGLRQENGKQSVYTYGLSDFNKLEMEIVNSNHSFEELSDMMYNLCATPRNSDH</sequence>